<feature type="compositionally biased region" description="Low complexity" evidence="1">
    <location>
        <begin position="308"/>
        <end position="325"/>
    </location>
</feature>
<feature type="region of interest" description="Disordered" evidence="1">
    <location>
        <begin position="190"/>
        <end position="234"/>
    </location>
</feature>
<name>A0A4C1W356_EUMVA</name>
<feature type="compositionally biased region" description="Low complexity" evidence="1">
    <location>
        <begin position="140"/>
        <end position="154"/>
    </location>
</feature>
<gene>
    <name evidence="3" type="ORF">EVAR_41248_1</name>
</gene>
<feature type="region of interest" description="Disordered" evidence="1">
    <location>
        <begin position="449"/>
        <end position="488"/>
    </location>
</feature>
<feature type="compositionally biased region" description="Polar residues" evidence="1">
    <location>
        <begin position="877"/>
        <end position="912"/>
    </location>
</feature>
<accession>A0A4C1W356</accession>
<feature type="chain" id="PRO_5020030226" evidence="2">
    <location>
        <begin position="17"/>
        <end position="1315"/>
    </location>
</feature>
<organism evidence="3 4">
    <name type="scientific">Eumeta variegata</name>
    <name type="common">Bagworm moth</name>
    <name type="synonym">Eumeta japonica</name>
    <dbReference type="NCBI Taxonomy" id="151549"/>
    <lineage>
        <taxon>Eukaryota</taxon>
        <taxon>Metazoa</taxon>
        <taxon>Ecdysozoa</taxon>
        <taxon>Arthropoda</taxon>
        <taxon>Hexapoda</taxon>
        <taxon>Insecta</taxon>
        <taxon>Pterygota</taxon>
        <taxon>Neoptera</taxon>
        <taxon>Endopterygota</taxon>
        <taxon>Lepidoptera</taxon>
        <taxon>Glossata</taxon>
        <taxon>Ditrysia</taxon>
        <taxon>Tineoidea</taxon>
        <taxon>Psychidae</taxon>
        <taxon>Oiketicinae</taxon>
        <taxon>Eumeta</taxon>
    </lineage>
</organism>
<feature type="signal peptide" evidence="2">
    <location>
        <begin position="1"/>
        <end position="16"/>
    </location>
</feature>
<evidence type="ECO:0000313" key="4">
    <source>
        <dbReference type="Proteomes" id="UP000299102"/>
    </source>
</evidence>
<dbReference type="STRING" id="151549.A0A4C1W356"/>
<feature type="compositionally biased region" description="Polar residues" evidence="1">
    <location>
        <begin position="344"/>
        <end position="369"/>
    </location>
</feature>
<feature type="region of interest" description="Disordered" evidence="1">
    <location>
        <begin position="975"/>
        <end position="1020"/>
    </location>
</feature>
<feature type="region of interest" description="Disordered" evidence="1">
    <location>
        <begin position="22"/>
        <end position="54"/>
    </location>
</feature>
<evidence type="ECO:0000313" key="3">
    <source>
        <dbReference type="EMBL" id="GBP45946.1"/>
    </source>
</evidence>
<keyword evidence="2" id="KW-0732">Signal</keyword>
<feature type="compositionally biased region" description="Polar residues" evidence="1">
    <location>
        <begin position="326"/>
        <end position="337"/>
    </location>
</feature>
<proteinExistence type="predicted"/>
<evidence type="ECO:0000256" key="2">
    <source>
        <dbReference type="SAM" id="SignalP"/>
    </source>
</evidence>
<evidence type="ECO:0000256" key="1">
    <source>
        <dbReference type="SAM" id="MobiDB-lite"/>
    </source>
</evidence>
<feature type="compositionally biased region" description="Polar residues" evidence="1">
    <location>
        <begin position="856"/>
        <end position="865"/>
    </location>
</feature>
<reference evidence="3 4" key="1">
    <citation type="journal article" date="2019" name="Commun. Biol.">
        <title>The bagworm genome reveals a unique fibroin gene that provides high tensile strength.</title>
        <authorList>
            <person name="Kono N."/>
            <person name="Nakamura H."/>
            <person name="Ohtoshi R."/>
            <person name="Tomita M."/>
            <person name="Numata K."/>
            <person name="Arakawa K."/>
        </authorList>
    </citation>
    <scope>NUCLEOTIDE SEQUENCE [LARGE SCALE GENOMIC DNA]</scope>
</reference>
<keyword evidence="4" id="KW-1185">Reference proteome</keyword>
<dbReference type="OrthoDB" id="7383028at2759"/>
<feature type="region of interest" description="Disordered" evidence="1">
    <location>
        <begin position="129"/>
        <end position="156"/>
    </location>
</feature>
<feature type="compositionally biased region" description="Basic and acidic residues" evidence="1">
    <location>
        <begin position="22"/>
        <end position="38"/>
    </location>
</feature>
<feature type="compositionally biased region" description="Polar residues" evidence="1">
    <location>
        <begin position="202"/>
        <end position="213"/>
    </location>
</feature>
<feature type="compositionally biased region" description="Basic and acidic residues" evidence="1">
    <location>
        <begin position="975"/>
        <end position="984"/>
    </location>
</feature>
<feature type="compositionally biased region" description="Low complexity" evidence="1">
    <location>
        <begin position="913"/>
        <end position="931"/>
    </location>
</feature>
<dbReference type="EMBL" id="BGZK01000474">
    <property type="protein sequence ID" value="GBP45946.1"/>
    <property type="molecule type" value="Genomic_DNA"/>
</dbReference>
<feature type="compositionally biased region" description="Low complexity" evidence="1">
    <location>
        <begin position="449"/>
        <end position="465"/>
    </location>
</feature>
<feature type="compositionally biased region" description="Polar residues" evidence="1">
    <location>
        <begin position="220"/>
        <end position="234"/>
    </location>
</feature>
<feature type="compositionally biased region" description="Polar residues" evidence="1">
    <location>
        <begin position="985"/>
        <end position="1018"/>
    </location>
</feature>
<protein>
    <submittedName>
        <fullName evidence="3">Uncharacterized protein</fullName>
    </submittedName>
</protein>
<dbReference type="Proteomes" id="UP000299102">
    <property type="component" value="Unassembled WGS sequence"/>
</dbReference>
<feature type="region of interest" description="Disordered" evidence="1">
    <location>
        <begin position="856"/>
        <end position="954"/>
    </location>
</feature>
<feature type="compositionally biased region" description="Polar residues" evidence="1">
    <location>
        <begin position="932"/>
        <end position="954"/>
    </location>
</feature>
<sequence length="1315" mass="148877">MKRLLILVVCLAVTSARPETYREKEDFQYSRSSTDEGSKSGFYGAQRGNTGGNYERAHNMDNLAQHQMSGVVRQVEGELGDAANSKRGNVFSSASTRGMYGQGNYDLSNLAGRNFQEGTSYADTLASSSSTASRNAGYTGHSSVYSGSGSRSSSLEAHDLQNANQYYSRQPQYGSSYQMLSQNNALGHRAYEHSASEHSASGHQSYEQSNYEANSRDSRYSSAMPTQRRPNSGITSAITAQAYDDSQRLQSANTDAEVLHNHDSVNTENRPRHYESSYSYRKEWERHNIVPAAIPSAITTQSPNFDMQNQNAHEQQEQQSQSNQQRYATNSRLTHNNDYGAESSGLQTQEGLSTSHVSGNSRSNYQSNYDADYNQRHQSSSSVLNSNMHGGGQRYSNLGASQSENQESIDTRPKAYQSSYSYHKSWERQGDPYTIQPVSGASANLQALNSDSSSANHNAYASHHYGSNHRRSHQSYSSSHNGNVDCDEDGHVRVARSYRTDFQNEQEQMQNIENQQRLSHAGRLESFDQQSLNNDFQDMGQQIQTNFANSGYFGQQEQDLANLEDLGQQSLINFGQLEDFGQQKQESFGNLEDLGQHIQGGSASLENLGKEEQSKFENFGQHIQDETTNLTDLGQQAQTGFESLQNFGQHIQGGSANLEDLGQQTQASFGNLEDFGQHTQGSSTNLSDLGQQMQTNFGNLEEFGQQSQNDLENLENFEQKTQTDLQNFDQQSEDNNLGQQIQGGFPDLDNSKTEKGILQNFDQETQSKEDITQNNQYDFSKLETMNQQVQKELPNLNNFDQQVQAENTNEKEVQREIQTNGSNLVNLEHQFQLNLNNTNLDEDRKEGLQFNVFNQNSDNTLGQEHSTFDHIHPVDNISPTENSKNTSQSSFDNNQKWNENSHYSDNDNTYEQSYYHTSSSNFNSSRQLSHSQVSQNDRQDIHSNQQTNDAHNTSDLDSLWNEIFDLMDNIQADRKDNETKESKKTQNALNSTQESLITNVNNANEKTSQNDHSYTNTDNENKPIVVEPVLSPNYGRGDIESDDFSSVTELSTKHSLVPIMFANEDPKKPYKTPKEIETLSLITETATIKENNNENQHNINNQIHKLDTNSYNKDEIIKIDNYTTKLQEQGPEEVSGNDEKYESYRAPNQHFEELEHQSSINQNDFDNNEKLNQFHQIQSLGNEDFGQEIQTNWNTNEDLVQQIQTAWNPIEQEQPFVPERDFDQVNLNILPQDRYTQSTNLNYDSEQYINREEISNLHNELITHQNSNNPNDKTDSTTDLISTIESATEKAGFWHSVGDKFSNAKNKIVSWFHRS</sequence>
<feature type="compositionally biased region" description="Polar residues" evidence="1">
    <location>
        <begin position="376"/>
        <end position="408"/>
    </location>
</feature>
<feature type="region of interest" description="Disordered" evidence="1">
    <location>
        <begin position="301"/>
        <end position="416"/>
    </location>
</feature>
<comment type="caution">
    <text evidence="3">The sequence shown here is derived from an EMBL/GenBank/DDBJ whole genome shotgun (WGS) entry which is preliminary data.</text>
</comment>